<dbReference type="Proteomes" id="UP000237684">
    <property type="component" value="Unassembled WGS sequence"/>
</dbReference>
<name>A0A2S8SS00_9BACT</name>
<sequence>MVDVWNGFSNQSLAPSFFVSFTFWNPDLTTILEPYLLRNKFS</sequence>
<accession>A0A2S8SS00</accession>
<gene>
    <name evidence="1" type="ORF">B1R32_11046</name>
</gene>
<evidence type="ECO:0000313" key="1">
    <source>
        <dbReference type="EMBL" id="PQV63583.1"/>
    </source>
</evidence>
<organism evidence="1 2">
    <name type="scientific">Abditibacterium utsteinense</name>
    <dbReference type="NCBI Taxonomy" id="1960156"/>
    <lineage>
        <taxon>Bacteria</taxon>
        <taxon>Pseudomonadati</taxon>
        <taxon>Abditibacteriota</taxon>
        <taxon>Abditibacteriia</taxon>
        <taxon>Abditibacteriales</taxon>
        <taxon>Abditibacteriaceae</taxon>
        <taxon>Abditibacterium</taxon>
    </lineage>
</organism>
<evidence type="ECO:0000313" key="2">
    <source>
        <dbReference type="Proteomes" id="UP000237684"/>
    </source>
</evidence>
<comment type="caution">
    <text evidence="1">The sequence shown here is derived from an EMBL/GenBank/DDBJ whole genome shotgun (WGS) entry which is preliminary data.</text>
</comment>
<dbReference type="EMBL" id="NIGF01000010">
    <property type="protein sequence ID" value="PQV63583.1"/>
    <property type="molecule type" value="Genomic_DNA"/>
</dbReference>
<proteinExistence type="predicted"/>
<reference evidence="1 2" key="1">
    <citation type="journal article" date="2018" name="Syst. Appl. Microbiol.">
        <title>Abditibacterium utsteinense sp. nov., the first cultivated member of candidate phylum FBP, isolated from ice-free Antarctic soil samples.</title>
        <authorList>
            <person name="Tahon G."/>
            <person name="Tytgat B."/>
            <person name="Lebbe L."/>
            <person name="Carlier A."/>
            <person name="Willems A."/>
        </authorList>
    </citation>
    <scope>NUCLEOTIDE SEQUENCE [LARGE SCALE GENOMIC DNA]</scope>
    <source>
        <strain evidence="1 2">LMG 29911</strain>
    </source>
</reference>
<protein>
    <submittedName>
        <fullName evidence="1">Uncharacterized protein</fullName>
    </submittedName>
</protein>
<dbReference type="AlphaFoldDB" id="A0A2S8SS00"/>
<keyword evidence="2" id="KW-1185">Reference proteome</keyword>
<dbReference type="InParanoid" id="A0A2S8SS00"/>